<organism evidence="1 2">
    <name type="scientific">Suillus fuscotomentosus</name>
    <dbReference type="NCBI Taxonomy" id="1912939"/>
    <lineage>
        <taxon>Eukaryota</taxon>
        <taxon>Fungi</taxon>
        <taxon>Dikarya</taxon>
        <taxon>Basidiomycota</taxon>
        <taxon>Agaricomycotina</taxon>
        <taxon>Agaricomycetes</taxon>
        <taxon>Agaricomycetidae</taxon>
        <taxon>Boletales</taxon>
        <taxon>Suillineae</taxon>
        <taxon>Suillaceae</taxon>
        <taxon>Suillus</taxon>
    </lineage>
</organism>
<gene>
    <name evidence="1" type="ORF">F5891DRAFT_1193869</name>
</gene>
<evidence type="ECO:0000313" key="1">
    <source>
        <dbReference type="EMBL" id="KAG1895698.1"/>
    </source>
</evidence>
<dbReference type="EMBL" id="JABBWK010000063">
    <property type="protein sequence ID" value="KAG1895698.1"/>
    <property type="molecule type" value="Genomic_DNA"/>
</dbReference>
<comment type="caution">
    <text evidence="1">The sequence shown here is derived from an EMBL/GenBank/DDBJ whole genome shotgun (WGS) entry which is preliminary data.</text>
</comment>
<dbReference type="RefSeq" id="XP_041221274.1">
    <property type="nucleotide sequence ID" value="XM_041367836.1"/>
</dbReference>
<name>A0AAD4DZW4_9AGAM</name>
<protein>
    <submittedName>
        <fullName evidence="1">Uncharacterized protein</fullName>
    </submittedName>
</protein>
<dbReference type="AlphaFoldDB" id="A0AAD4DZW4"/>
<dbReference type="GeneID" id="64662134"/>
<sequence length="144" mass="15925">MSTHPSSLTSSATRLFDNVQDGGPSSNTHCLHPDPSLHCRCSAFAPPWGSRPHALLVRLTQCFHHFQSNAHEDIKLQQHTGPGTFSCSSPPIVDVPALDDKKALYIAWQPERASDKAKRVDNSKWWAHVMLFLCCVSPSNDDGH</sequence>
<accession>A0AAD4DZW4</accession>
<evidence type="ECO:0000313" key="2">
    <source>
        <dbReference type="Proteomes" id="UP001195769"/>
    </source>
</evidence>
<proteinExistence type="predicted"/>
<reference evidence="1" key="1">
    <citation type="journal article" date="2020" name="New Phytol.">
        <title>Comparative genomics reveals dynamic genome evolution in host specialist ectomycorrhizal fungi.</title>
        <authorList>
            <person name="Lofgren L.A."/>
            <person name="Nguyen N.H."/>
            <person name="Vilgalys R."/>
            <person name="Ruytinx J."/>
            <person name="Liao H.L."/>
            <person name="Branco S."/>
            <person name="Kuo A."/>
            <person name="LaButti K."/>
            <person name="Lipzen A."/>
            <person name="Andreopoulos W."/>
            <person name="Pangilinan J."/>
            <person name="Riley R."/>
            <person name="Hundley H."/>
            <person name="Na H."/>
            <person name="Barry K."/>
            <person name="Grigoriev I.V."/>
            <person name="Stajich J.E."/>
            <person name="Kennedy P.G."/>
        </authorList>
    </citation>
    <scope>NUCLEOTIDE SEQUENCE</scope>
    <source>
        <strain evidence="1">FC203</strain>
    </source>
</reference>
<dbReference type="Proteomes" id="UP001195769">
    <property type="component" value="Unassembled WGS sequence"/>
</dbReference>
<keyword evidence="2" id="KW-1185">Reference proteome</keyword>